<evidence type="ECO:0000256" key="1">
    <source>
        <dbReference type="SAM" id="MobiDB-lite"/>
    </source>
</evidence>
<evidence type="ECO:0000313" key="3">
    <source>
        <dbReference type="Proteomes" id="UP000233551"/>
    </source>
</evidence>
<accession>A0A2I0IYE8</accession>
<keyword evidence="3" id="KW-1185">Reference proteome</keyword>
<dbReference type="Proteomes" id="UP000233551">
    <property type="component" value="Unassembled WGS sequence"/>
</dbReference>
<comment type="caution">
    <text evidence="2">The sequence shown here is derived from an EMBL/GenBank/DDBJ whole genome shotgun (WGS) entry which is preliminary data.</text>
</comment>
<gene>
    <name evidence="2" type="ORF">CRG98_030624</name>
</gene>
<feature type="region of interest" description="Disordered" evidence="1">
    <location>
        <begin position="1"/>
        <end position="25"/>
    </location>
</feature>
<name>A0A2I0IYE8_PUNGR</name>
<dbReference type="EMBL" id="PGOL01002298">
    <property type="protein sequence ID" value="PKI49037.1"/>
    <property type="molecule type" value="Genomic_DNA"/>
</dbReference>
<evidence type="ECO:0000313" key="2">
    <source>
        <dbReference type="EMBL" id="PKI49037.1"/>
    </source>
</evidence>
<dbReference type="AlphaFoldDB" id="A0A2I0IYE8"/>
<protein>
    <submittedName>
        <fullName evidence="2">Uncharacterized protein</fullName>
    </submittedName>
</protein>
<sequence>MSDPYPNTPSLPNIGDPNGWDGERGIKGSVDPHFVSLGPACVRTIAWFGSFSRLARFDTVNSFRSDRFGRRAQDKVKPCVEEFNLPSSHHGSPGHDGRLPTWAETEKRKAYSSLEDMDRLDRFDTRAVCLSIGIIT</sequence>
<proteinExistence type="predicted"/>
<reference evidence="2 3" key="1">
    <citation type="submission" date="2017-11" db="EMBL/GenBank/DDBJ databases">
        <title>De-novo sequencing of pomegranate (Punica granatum L.) genome.</title>
        <authorList>
            <person name="Akparov Z."/>
            <person name="Amiraslanov A."/>
            <person name="Hajiyeva S."/>
            <person name="Abbasov M."/>
            <person name="Kaur K."/>
            <person name="Hamwieh A."/>
            <person name="Solovyev V."/>
            <person name="Salamov A."/>
            <person name="Braich B."/>
            <person name="Kosarev P."/>
            <person name="Mahmoud A."/>
            <person name="Hajiyev E."/>
            <person name="Babayeva S."/>
            <person name="Izzatullayeva V."/>
            <person name="Mammadov A."/>
            <person name="Mammadov A."/>
            <person name="Sharifova S."/>
            <person name="Ojaghi J."/>
            <person name="Eynullazada K."/>
            <person name="Bayramov B."/>
            <person name="Abdulazimova A."/>
            <person name="Shahmuradov I."/>
        </authorList>
    </citation>
    <scope>NUCLEOTIDE SEQUENCE [LARGE SCALE GENOMIC DNA]</scope>
    <source>
        <strain evidence="3">cv. AG2017</strain>
        <tissue evidence="2">Leaf</tissue>
    </source>
</reference>
<organism evidence="2 3">
    <name type="scientific">Punica granatum</name>
    <name type="common">Pomegranate</name>
    <dbReference type="NCBI Taxonomy" id="22663"/>
    <lineage>
        <taxon>Eukaryota</taxon>
        <taxon>Viridiplantae</taxon>
        <taxon>Streptophyta</taxon>
        <taxon>Embryophyta</taxon>
        <taxon>Tracheophyta</taxon>
        <taxon>Spermatophyta</taxon>
        <taxon>Magnoliopsida</taxon>
        <taxon>eudicotyledons</taxon>
        <taxon>Gunneridae</taxon>
        <taxon>Pentapetalae</taxon>
        <taxon>rosids</taxon>
        <taxon>malvids</taxon>
        <taxon>Myrtales</taxon>
        <taxon>Lythraceae</taxon>
        <taxon>Punica</taxon>
    </lineage>
</organism>